<evidence type="ECO:0000256" key="1">
    <source>
        <dbReference type="ARBA" id="ARBA00004442"/>
    </source>
</evidence>
<dbReference type="SUPFAM" id="SSF103088">
    <property type="entry name" value="OmpA-like"/>
    <property type="match status" value="1"/>
</dbReference>
<name>A0A1V9FI81_9BACT</name>
<dbReference type="GO" id="GO:0009279">
    <property type="term" value="C:cell outer membrane"/>
    <property type="evidence" value="ECO:0007669"/>
    <property type="project" value="UniProtKB-SubCell"/>
</dbReference>
<dbReference type="InterPro" id="IPR050330">
    <property type="entry name" value="Bact_OuterMem_StrucFunc"/>
</dbReference>
<dbReference type="Proteomes" id="UP000192796">
    <property type="component" value="Unassembled WGS sequence"/>
</dbReference>
<evidence type="ECO:0000313" key="6">
    <source>
        <dbReference type="EMBL" id="OQP58052.1"/>
    </source>
</evidence>
<dbReference type="OrthoDB" id="1522982at2"/>
<dbReference type="PRINTS" id="PR01023">
    <property type="entry name" value="NAFLGMOTY"/>
</dbReference>
<dbReference type="RefSeq" id="WP_158085455.1">
    <property type="nucleotide sequence ID" value="NZ_LVYD01000102.1"/>
</dbReference>
<dbReference type="InterPro" id="IPR006665">
    <property type="entry name" value="OmpA-like"/>
</dbReference>
<dbReference type="PROSITE" id="PS51123">
    <property type="entry name" value="OMPA_2"/>
    <property type="match status" value="1"/>
</dbReference>
<dbReference type="PANTHER" id="PTHR30329:SF21">
    <property type="entry name" value="LIPOPROTEIN YIAD-RELATED"/>
    <property type="match status" value="1"/>
</dbReference>
<dbReference type="PRINTS" id="PR01021">
    <property type="entry name" value="OMPADOMAIN"/>
</dbReference>
<evidence type="ECO:0000256" key="3">
    <source>
        <dbReference type="ARBA" id="ARBA00023237"/>
    </source>
</evidence>
<organism evidence="6 7">
    <name type="scientific">Niastella vici</name>
    <dbReference type="NCBI Taxonomy" id="1703345"/>
    <lineage>
        <taxon>Bacteria</taxon>
        <taxon>Pseudomonadati</taxon>
        <taxon>Bacteroidota</taxon>
        <taxon>Chitinophagia</taxon>
        <taxon>Chitinophagales</taxon>
        <taxon>Chitinophagaceae</taxon>
        <taxon>Niastella</taxon>
    </lineage>
</organism>
<dbReference type="GO" id="GO:0005509">
    <property type="term" value="F:calcium ion binding"/>
    <property type="evidence" value="ECO:0007669"/>
    <property type="project" value="InterPro"/>
</dbReference>
<evidence type="ECO:0000256" key="2">
    <source>
        <dbReference type="ARBA" id="ARBA00023136"/>
    </source>
</evidence>
<feature type="domain" description="OmpA-like" evidence="5">
    <location>
        <begin position="178"/>
        <end position="293"/>
    </location>
</feature>
<evidence type="ECO:0000313" key="7">
    <source>
        <dbReference type="Proteomes" id="UP000192796"/>
    </source>
</evidence>
<reference evidence="6 7" key="1">
    <citation type="submission" date="2016-03" db="EMBL/GenBank/DDBJ databases">
        <title>Niastella vici sp. nov., isolated from farmland soil.</title>
        <authorList>
            <person name="Chen L."/>
            <person name="Wang D."/>
            <person name="Yang S."/>
            <person name="Wang G."/>
        </authorList>
    </citation>
    <scope>NUCLEOTIDE SEQUENCE [LARGE SCALE GENOMIC DNA]</scope>
    <source>
        <strain evidence="6 7">DJ57</strain>
    </source>
</reference>
<dbReference type="InterPro" id="IPR006664">
    <property type="entry name" value="OMP_bac"/>
</dbReference>
<dbReference type="CDD" id="cd07185">
    <property type="entry name" value="OmpA_C-like"/>
    <property type="match status" value="1"/>
</dbReference>
<evidence type="ECO:0000259" key="5">
    <source>
        <dbReference type="PROSITE" id="PS51123"/>
    </source>
</evidence>
<dbReference type="InterPro" id="IPR028974">
    <property type="entry name" value="TSP_type-3_rpt"/>
</dbReference>
<dbReference type="Gene3D" id="3.30.1330.60">
    <property type="entry name" value="OmpA-like domain"/>
    <property type="match status" value="1"/>
</dbReference>
<protein>
    <recommendedName>
        <fullName evidence="5">OmpA-like domain-containing protein</fullName>
    </recommendedName>
</protein>
<dbReference type="STRING" id="1703345.A3860_06895"/>
<accession>A0A1V9FI81</accession>
<dbReference type="EMBL" id="LVYD01000102">
    <property type="protein sequence ID" value="OQP58052.1"/>
    <property type="molecule type" value="Genomic_DNA"/>
</dbReference>
<comment type="subcellular location">
    <subcellularLocation>
        <location evidence="1">Cell outer membrane</location>
    </subcellularLocation>
</comment>
<keyword evidence="7" id="KW-1185">Reference proteome</keyword>
<evidence type="ECO:0000256" key="4">
    <source>
        <dbReference type="PROSITE-ProRule" id="PRU00473"/>
    </source>
</evidence>
<sequence>MRRFFADTVLINPFIGAGPGMILYEKNLYASLHVATGFQLRISNSVFLHTQLSYHVNLSSSINNNVTASIGLMGIILQRKKKNKTILSNQAVTAQQAPTDIDRDGIVDGEDDCPNDPGPRTFCGCPDTDGDGIPDNKDKCPKEPGIIEYIGCPAPTVKMPAPVIKIDTLTKTSTIDSITTAMNKLAEQIYFETDKATLTPASTHSLITIVALLKIQPFSLLQIEGHTDNTGTIERNVQLSEERANSVLEYLVSAGIDRKKLTIKGFGATMPVADNTTPEGRAKNRRTVFVLYK</sequence>
<dbReference type="PANTHER" id="PTHR30329">
    <property type="entry name" value="STATOR ELEMENT OF FLAGELLAR MOTOR COMPLEX"/>
    <property type="match status" value="1"/>
</dbReference>
<gene>
    <name evidence="6" type="ORF">A3860_06895</name>
</gene>
<dbReference type="Pfam" id="PF00691">
    <property type="entry name" value="OmpA"/>
    <property type="match status" value="1"/>
</dbReference>
<comment type="caution">
    <text evidence="6">The sequence shown here is derived from an EMBL/GenBank/DDBJ whole genome shotgun (WGS) entry which is preliminary data.</text>
</comment>
<proteinExistence type="predicted"/>
<keyword evidence="2 4" id="KW-0472">Membrane</keyword>
<keyword evidence="3" id="KW-0998">Cell outer membrane</keyword>
<dbReference type="AlphaFoldDB" id="A0A1V9FI81"/>
<dbReference type="SUPFAM" id="SSF103647">
    <property type="entry name" value="TSP type-3 repeat"/>
    <property type="match status" value="1"/>
</dbReference>
<dbReference type="InterPro" id="IPR036737">
    <property type="entry name" value="OmpA-like_sf"/>
</dbReference>